<comment type="similarity">
    <text evidence="2">Belongs to the alkB family.</text>
</comment>
<keyword evidence="4" id="KW-0223">Dioxygenase</keyword>
<dbReference type="GO" id="GO:0051213">
    <property type="term" value="F:dioxygenase activity"/>
    <property type="evidence" value="ECO:0007669"/>
    <property type="project" value="UniProtKB-KW"/>
</dbReference>
<dbReference type="EMBL" id="CANHGI010000004">
    <property type="protein sequence ID" value="CAI5449208.1"/>
    <property type="molecule type" value="Genomic_DNA"/>
</dbReference>
<protein>
    <recommendedName>
        <fullName evidence="9">Alpha-ketoglutarate-dependent dioxygenase AlkB-like domain-containing protein</fullName>
    </recommendedName>
</protein>
<name>A0A9P1INU7_9PELO</name>
<evidence type="ECO:0000256" key="6">
    <source>
        <dbReference type="ARBA" id="ARBA00023004"/>
    </source>
</evidence>
<dbReference type="InterPro" id="IPR037151">
    <property type="entry name" value="AlkB-like_sf"/>
</dbReference>
<sequence length="101" mass="11699">MSTSQNPHKSKFLQNVQSQPQRYLGSMLLEPRSLFIMTDEAYSTMLHGICERKTDYIDEHCFNASPEQMNQVLTRGTRISITVRNVEKISKLSVTDMLFKK</sequence>
<proteinExistence type="inferred from homology"/>
<comment type="cofactor">
    <cofactor evidence="1">
        <name>Fe(2+)</name>
        <dbReference type="ChEBI" id="CHEBI:29033"/>
    </cofactor>
</comment>
<evidence type="ECO:0000313" key="8">
    <source>
        <dbReference type="Proteomes" id="UP001152747"/>
    </source>
</evidence>
<reference evidence="7" key="1">
    <citation type="submission" date="2022-11" db="EMBL/GenBank/DDBJ databases">
        <authorList>
            <person name="Kikuchi T."/>
        </authorList>
    </citation>
    <scope>NUCLEOTIDE SEQUENCE</scope>
    <source>
        <strain evidence="7">PS1010</strain>
    </source>
</reference>
<dbReference type="AlphaFoldDB" id="A0A9P1INU7"/>
<dbReference type="Proteomes" id="UP001152747">
    <property type="component" value="Unassembled WGS sequence"/>
</dbReference>
<dbReference type="OrthoDB" id="412814at2759"/>
<evidence type="ECO:0000313" key="7">
    <source>
        <dbReference type="EMBL" id="CAI5449208.1"/>
    </source>
</evidence>
<dbReference type="GO" id="GO:0046872">
    <property type="term" value="F:metal ion binding"/>
    <property type="evidence" value="ECO:0007669"/>
    <property type="project" value="UniProtKB-KW"/>
</dbReference>
<dbReference type="SUPFAM" id="SSF51197">
    <property type="entry name" value="Clavaminate synthase-like"/>
    <property type="match status" value="1"/>
</dbReference>
<dbReference type="PANTHER" id="PTHR46030">
    <property type="entry name" value="ALPHA-KETOGLUTARATE-DEPENDENT DIOXYGENASE ALKB HOMOLOG 6"/>
    <property type="match status" value="1"/>
</dbReference>
<evidence type="ECO:0000256" key="4">
    <source>
        <dbReference type="ARBA" id="ARBA00022964"/>
    </source>
</evidence>
<comment type="caution">
    <text evidence="7">The sequence shown here is derived from an EMBL/GenBank/DDBJ whole genome shotgun (WGS) entry which is preliminary data.</text>
</comment>
<evidence type="ECO:0000256" key="5">
    <source>
        <dbReference type="ARBA" id="ARBA00023002"/>
    </source>
</evidence>
<keyword evidence="5" id="KW-0560">Oxidoreductase</keyword>
<organism evidence="7 8">
    <name type="scientific">Caenorhabditis angaria</name>
    <dbReference type="NCBI Taxonomy" id="860376"/>
    <lineage>
        <taxon>Eukaryota</taxon>
        <taxon>Metazoa</taxon>
        <taxon>Ecdysozoa</taxon>
        <taxon>Nematoda</taxon>
        <taxon>Chromadorea</taxon>
        <taxon>Rhabditida</taxon>
        <taxon>Rhabditina</taxon>
        <taxon>Rhabditomorpha</taxon>
        <taxon>Rhabditoidea</taxon>
        <taxon>Rhabditidae</taxon>
        <taxon>Peloderinae</taxon>
        <taxon>Caenorhabditis</taxon>
    </lineage>
</organism>
<accession>A0A9P1INU7</accession>
<dbReference type="GO" id="GO:0005634">
    <property type="term" value="C:nucleus"/>
    <property type="evidence" value="ECO:0007669"/>
    <property type="project" value="TreeGrafter"/>
</dbReference>
<keyword evidence="3" id="KW-0479">Metal-binding</keyword>
<evidence type="ECO:0008006" key="9">
    <source>
        <dbReference type="Google" id="ProtNLM"/>
    </source>
</evidence>
<keyword evidence="6" id="KW-0408">Iron</keyword>
<gene>
    <name evidence="7" type="ORF">CAMP_LOCUS11845</name>
</gene>
<keyword evidence="8" id="KW-1185">Reference proteome</keyword>
<dbReference type="PANTHER" id="PTHR46030:SF1">
    <property type="entry name" value="ALPHA-KETOGLUTARATE-DEPENDENT DIOXYGENASE ALKB HOMOLOG 6"/>
    <property type="match status" value="1"/>
</dbReference>
<dbReference type="InterPro" id="IPR032862">
    <property type="entry name" value="ALKBH6"/>
</dbReference>
<evidence type="ECO:0000256" key="3">
    <source>
        <dbReference type="ARBA" id="ARBA00022723"/>
    </source>
</evidence>
<dbReference type="Gene3D" id="2.60.120.590">
    <property type="entry name" value="Alpha-ketoglutarate-dependent dioxygenase AlkB-like"/>
    <property type="match status" value="1"/>
</dbReference>
<evidence type="ECO:0000256" key="1">
    <source>
        <dbReference type="ARBA" id="ARBA00001954"/>
    </source>
</evidence>
<evidence type="ECO:0000256" key="2">
    <source>
        <dbReference type="ARBA" id="ARBA00007879"/>
    </source>
</evidence>